<comment type="caution">
    <text evidence="8">The sequence shown here is derived from an EMBL/GenBank/DDBJ whole genome shotgun (WGS) entry which is preliminary data.</text>
</comment>
<evidence type="ECO:0000256" key="4">
    <source>
        <dbReference type="ARBA" id="ARBA00022833"/>
    </source>
</evidence>
<dbReference type="EMBL" id="JADGJD010000083">
    <property type="protein sequence ID" value="KAJ3055352.1"/>
    <property type="molecule type" value="Genomic_DNA"/>
</dbReference>
<dbReference type="FunFam" id="1.10.220.150:FF:000004">
    <property type="entry name" value="Putative ADP-ribosylation factor GTPase-activating protein 2"/>
    <property type="match status" value="1"/>
</dbReference>
<evidence type="ECO:0000313" key="9">
    <source>
        <dbReference type="Proteomes" id="UP001212841"/>
    </source>
</evidence>
<dbReference type="GO" id="GO:0005096">
    <property type="term" value="F:GTPase activator activity"/>
    <property type="evidence" value="ECO:0007669"/>
    <property type="project" value="UniProtKB-KW"/>
</dbReference>
<evidence type="ECO:0000256" key="2">
    <source>
        <dbReference type="ARBA" id="ARBA00022723"/>
    </source>
</evidence>
<dbReference type="Proteomes" id="UP001212841">
    <property type="component" value="Unassembled WGS sequence"/>
</dbReference>
<dbReference type="GO" id="GO:0000139">
    <property type="term" value="C:Golgi membrane"/>
    <property type="evidence" value="ECO:0007669"/>
    <property type="project" value="GOC"/>
</dbReference>
<feature type="compositionally biased region" description="Low complexity" evidence="6">
    <location>
        <begin position="374"/>
        <end position="383"/>
    </location>
</feature>
<evidence type="ECO:0000313" key="8">
    <source>
        <dbReference type="EMBL" id="KAJ3055352.1"/>
    </source>
</evidence>
<dbReference type="SUPFAM" id="SSF57863">
    <property type="entry name" value="ArfGap/RecO-like zinc finger"/>
    <property type="match status" value="1"/>
</dbReference>
<dbReference type="PANTHER" id="PTHR45686:SF4">
    <property type="entry name" value="ADP-RIBOSYLATION FACTOR GTPASE ACTIVATING PROTEIN 3, ISOFORM H"/>
    <property type="match status" value="1"/>
</dbReference>
<dbReference type="CDD" id="cd08831">
    <property type="entry name" value="ArfGap_ArfGap2_3_like"/>
    <property type="match status" value="1"/>
</dbReference>
<sequence>MSQVSKQEIADIFRRLKNKRENKVCFDCNAKNPTWSTVTFGVYLCLDCSSVHRNMGVHVTFVRSTILDTWTLDQLRIMKVGGNGPAQEFFKQYGANQTKDAKTKYTSKAAGLYKERLRRLADEDAKRNPDRIVIDDANASDADVFADGKDDDFFSDWDKPKTASAANTPSFAPPPTRSPAPTASPAPRSQTSSPAPAPAPQPVAQPVPTPVVAQAAPAPVPVASKLGSNILKPTKKGLGAKKAIAINFDEAERRAKEEAERRQQFEEEEKKRREEEEERLRANDPVAAALGVGAAGGTGAFSSRLVYNEGGFGTTGGTGGGAGATGSSDVDRLGMGMRGMGFGFDPTSTGAASAGRQPPARQGSVGGGFGATGAGASNSSRGPTMGGFGGGFGGTGPAAGNSGTEATEASKRFGNAKAISSDMYFQRGHHDESQSAEARARLQNFQGKSGFGSADYYGRDESGPRSVSSGQGDLLENAGAQARDFAERFAGQASEDVESFKRAIVAGGSKLGEMLQDMQSRYNY</sequence>
<keyword evidence="2" id="KW-0479">Metal-binding</keyword>
<evidence type="ECO:0000256" key="3">
    <source>
        <dbReference type="ARBA" id="ARBA00022771"/>
    </source>
</evidence>
<feature type="region of interest" description="Disordered" evidence="6">
    <location>
        <begin position="155"/>
        <end position="206"/>
    </location>
</feature>
<dbReference type="AlphaFoldDB" id="A0AAD5X7D0"/>
<protein>
    <submittedName>
        <fullName evidence="8">ADP-ribosylation factor GTPase activating protein, ER-Golgi transport</fullName>
    </submittedName>
</protein>
<evidence type="ECO:0000256" key="5">
    <source>
        <dbReference type="PROSITE-ProRule" id="PRU00288"/>
    </source>
</evidence>
<dbReference type="Pfam" id="PF01412">
    <property type="entry name" value="ArfGap"/>
    <property type="match status" value="1"/>
</dbReference>
<dbReference type="PANTHER" id="PTHR45686">
    <property type="entry name" value="ADP-RIBOSYLATION FACTOR GTPASE ACTIVATING PROTEIN 3, ISOFORM H-RELATED"/>
    <property type="match status" value="1"/>
</dbReference>
<feature type="compositionally biased region" description="Gly residues" evidence="6">
    <location>
        <begin position="364"/>
        <end position="373"/>
    </location>
</feature>
<dbReference type="PROSITE" id="PS50115">
    <property type="entry name" value="ARFGAP"/>
    <property type="match status" value="1"/>
</dbReference>
<evidence type="ECO:0000256" key="6">
    <source>
        <dbReference type="SAM" id="MobiDB-lite"/>
    </source>
</evidence>
<keyword evidence="4" id="KW-0862">Zinc</keyword>
<evidence type="ECO:0000259" key="7">
    <source>
        <dbReference type="PROSITE" id="PS50115"/>
    </source>
</evidence>
<proteinExistence type="predicted"/>
<feature type="compositionally biased region" description="Pro residues" evidence="6">
    <location>
        <begin position="195"/>
        <end position="206"/>
    </location>
</feature>
<dbReference type="InterPro" id="IPR001164">
    <property type="entry name" value="ArfGAP_dom"/>
</dbReference>
<dbReference type="GO" id="GO:0008270">
    <property type="term" value="F:zinc ion binding"/>
    <property type="evidence" value="ECO:0007669"/>
    <property type="project" value="UniProtKB-KW"/>
</dbReference>
<feature type="compositionally biased region" description="Low complexity" evidence="6">
    <location>
        <begin position="185"/>
        <end position="194"/>
    </location>
</feature>
<dbReference type="SMART" id="SM00105">
    <property type="entry name" value="ArfGap"/>
    <property type="match status" value="1"/>
</dbReference>
<reference evidence="8" key="1">
    <citation type="submission" date="2020-05" db="EMBL/GenBank/DDBJ databases">
        <title>Phylogenomic resolution of chytrid fungi.</title>
        <authorList>
            <person name="Stajich J.E."/>
            <person name="Amses K."/>
            <person name="Simmons R."/>
            <person name="Seto K."/>
            <person name="Myers J."/>
            <person name="Bonds A."/>
            <person name="Quandt C.A."/>
            <person name="Barry K."/>
            <person name="Liu P."/>
            <person name="Grigoriev I."/>
            <person name="Longcore J.E."/>
            <person name="James T.Y."/>
        </authorList>
    </citation>
    <scope>NUCLEOTIDE SEQUENCE</scope>
    <source>
        <strain evidence="8">JEL0318</strain>
    </source>
</reference>
<keyword evidence="1" id="KW-0343">GTPase activation</keyword>
<dbReference type="Gene3D" id="1.10.220.150">
    <property type="entry name" value="Arf GTPase activating protein"/>
    <property type="match status" value="1"/>
</dbReference>
<keyword evidence="3 5" id="KW-0863">Zinc-finger</keyword>
<organism evidence="8 9">
    <name type="scientific">Rhizophlyctis rosea</name>
    <dbReference type="NCBI Taxonomy" id="64517"/>
    <lineage>
        <taxon>Eukaryota</taxon>
        <taxon>Fungi</taxon>
        <taxon>Fungi incertae sedis</taxon>
        <taxon>Chytridiomycota</taxon>
        <taxon>Chytridiomycota incertae sedis</taxon>
        <taxon>Chytridiomycetes</taxon>
        <taxon>Rhizophlyctidales</taxon>
        <taxon>Rhizophlyctidaceae</taxon>
        <taxon>Rhizophlyctis</taxon>
    </lineage>
</organism>
<keyword evidence="9" id="KW-1185">Reference proteome</keyword>
<dbReference type="InterPro" id="IPR037278">
    <property type="entry name" value="ARFGAP/RecO"/>
</dbReference>
<dbReference type="PRINTS" id="PR00405">
    <property type="entry name" value="REVINTRACTNG"/>
</dbReference>
<name>A0AAD5X7D0_9FUNG</name>
<dbReference type="GO" id="GO:0048205">
    <property type="term" value="P:COPI coating of Golgi vesicle"/>
    <property type="evidence" value="ECO:0007669"/>
    <property type="project" value="TreeGrafter"/>
</dbReference>
<feature type="compositionally biased region" description="Pro residues" evidence="6">
    <location>
        <begin position="171"/>
        <end position="184"/>
    </location>
</feature>
<feature type="domain" description="Arf-GAP" evidence="7">
    <location>
        <begin position="10"/>
        <end position="127"/>
    </location>
</feature>
<accession>A0AAD5X7D0</accession>
<dbReference type="InterPro" id="IPR038508">
    <property type="entry name" value="ArfGAP_dom_sf"/>
</dbReference>
<feature type="region of interest" description="Disordered" evidence="6">
    <location>
        <begin position="344"/>
        <end position="383"/>
    </location>
</feature>
<feature type="region of interest" description="Disordered" evidence="6">
    <location>
        <begin position="257"/>
        <end position="281"/>
    </location>
</feature>
<feature type="region of interest" description="Disordered" evidence="6">
    <location>
        <begin position="451"/>
        <end position="479"/>
    </location>
</feature>
<evidence type="ECO:0000256" key="1">
    <source>
        <dbReference type="ARBA" id="ARBA00022468"/>
    </source>
</evidence>
<gene>
    <name evidence="8" type="primary">GLO3</name>
    <name evidence="8" type="ORF">HK097_010778</name>
</gene>